<dbReference type="PIRSF" id="PIRSF037225">
    <property type="entry name" value="UCP037225"/>
    <property type="match status" value="1"/>
</dbReference>
<proteinExistence type="predicted"/>
<reference evidence="1" key="1">
    <citation type="submission" date="2018-06" db="EMBL/GenBank/DDBJ databases">
        <authorList>
            <person name="Zhirakovskaya E."/>
        </authorList>
    </citation>
    <scope>NUCLEOTIDE SEQUENCE</scope>
</reference>
<evidence type="ECO:0000313" key="1">
    <source>
        <dbReference type="EMBL" id="VAW62782.1"/>
    </source>
</evidence>
<sequence length="69" mass="8193">MKKRDESEGVYARQVQCPYCWEMIEVVIDDCGEDQQYIEDCQVCCRPISFHITVDEYTRTHVQVLSEDE</sequence>
<dbReference type="EMBL" id="UOFG01000181">
    <property type="protein sequence ID" value="VAW62782.1"/>
    <property type="molecule type" value="Genomic_DNA"/>
</dbReference>
<dbReference type="AlphaFoldDB" id="A0A3B0XH85"/>
<accession>A0A3B0XH85</accession>
<name>A0A3B0XH85_9ZZZZ</name>
<dbReference type="InterPro" id="IPR025990">
    <property type="entry name" value="zinc_ribbon_bacterial"/>
</dbReference>
<organism evidence="1">
    <name type="scientific">hydrothermal vent metagenome</name>
    <dbReference type="NCBI Taxonomy" id="652676"/>
    <lineage>
        <taxon>unclassified sequences</taxon>
        <taxon>metagenomes</taxon>
        <taxon>ecological metagenomes</taxon>
    </lineage>
</organism>
<dbReference type="Pfam" id="PF14255">
    <property type="entry name" value="Zn_ribbon_21"/>
    <property type="match status" value="1"/>
</dbReference>
<evidence type="ECO:0008006" key="2">
    <source>
        <dbReference type="Google" id="ProtNLM"/>
    </source>
</evidence>
<dbReference type="InterPro" id="IPR017143">
    <property type="entry name" value="UCP037225"/>
</dbReference>
<gene>
    <name evidence="1" type="ORF">MNBD_GAMMA11-3153</name>
</gene>
<protein>
    <recommendedName>
        <fullName evidence="2">CPXCG motif-containing cysteine-rich protein</fullName>
    </recommendedName>
</protein>